<dbReference type="OrthoDB" id="3649348at2759"/>
<dbReference type="HOGENOM" id="CLU_121037_1_0_1"/>
<dbReference type="EMBL" id="KB908515">
    <property type="protein sequence ID" value="EOA89408.1"/>
    <property type="molecule type" value="Genomic_DNA"/>
</dbReference>
<name>R0K8V8_EXST2</name>
<organism evidence="1 2">
    <name type="scientific">Exserohilum turcicum (strain 28A)</name>
    <name type="common">Northern leaf blight fungus</name>
    <name type="synonym">Setosphaeria turcica</name>
    <dbReference type="NCBI Taxonomy" id="671987"/>
    <lineage>
        <taxon>Eukaryota</taxon>
        <taxon>Fungi</taxon>
        <taxon>Dikarya</taxon>
        <taxon>Ascomycota</taxon>
        <taxon>Pezizomycotina</taxon>
        <taxon>Dothideomycetes</taxon>
        <taxon>Pleosporomycetidae</taxon>
        <taxon>Pleosporales</taxon>
        <taxon>Pleosporineae</taxon>
        <taxon>Pleosporaceae</taxon>
        <taxon>Exserohilum</taxon>
    </lineage>
</organism>
<reference evidence="1 2" key="2">
    <citation type="journal article" date="2013" name="PLoS Genet.">
        <title>Comparative genome structure, secondary metabolite, and effector coding capacity across Cochliobolus pathogens.</title>
        <authorList>
            <person name="Condon B.J."/>
            <person name="Leng Y."/>
            <person name="Wu D."/>
            <person name="Bushley K.E."/>
            <person name="Ohm R.A."/>
            <person name="Otillar R."/>
            <person name="Martin J."/>
            <person name="Schackwitz W."/>
            <person name="Grimwood J."/>
            <person name="MohdZainudin N."/>
            <person name="Xue C."/>
            <person name="Wang R."/>
            <person name="Manning V.A."/>
            <person name="Dhillon B."/>
            <person name="Tu Z.J."/>
            <person name="Steffenson B.J."/>
            <person name="Salamov A."/>
            <person name="Sun H."/>
            <person name="Lowry S."/>
            <person name="LaButti K."/>
            <person name="Han J."/>
            <person name="Copeland A."/>
            <person name="Lindquist E."/>
            <person name="Barry K."/>
            <person name="Schmutz J."/>
            <person name="Baker S.E."/>
            <person name="Ciuffetti L.M."/>
            <person name="Grigoriev I.V."/>
            <person name="Zhong S."/>
            <person name="Turgeon B.G."/>
        </authorList>
    </citation>
    <scope>NUCLEOTIDE SEQUENCE [LARGE SCALE GENOMIC DNA]</scope>
    <source>
        <strain evidence="2">28A</strain>
    </source>
</reference>
<dbReference type="RefSeq" id="XP_008023193.1">
    <property type="nucleotide sequence ID" value="XM_008025002.1"/>
</dbReference>
<dbReference type="Proteomes" id="UP000016935">
    <property type="component" value="Unassembled WGS sequence"/>
</dbReference>
<accession>R0K8V8</accession>
<dbReference type="AlphaFoldDB" id="R0K8V8"/>
<proteinExistence type="predicted"/>
<keyword evidence="2" id="KW-1185">Reference proteome</keyword>
<evidence type="ECO:0000313" key="2">
    <source>
        <dbReference type="Proteomes" id="UP000016935"/>
    </source>
</evidence>
<sequence length="149" mass="15795">MAPIPIIICGKTTGVAKAVCEAMKPDYDVIHVMLSVEEAKSNIPLVLSGAAPPLSNTSNPGSQHYGERPAAIVFGGGFDDATIAGIQDACGAQGEKVPWFQTDTTRQAEMPDLSDIEGYGKATAARLKKRLEELKVGREGAVEQGMYLF</sequence>
<gene>
    <name evidence="1" type="ORF">SETTUDRAFT_167888</name>
</gene>
<evidence type="ECO:0000313" key="1">
    <source>
        <dbReference type="EMBL" id="EOA89408.1"/>
    </source>
</evidence>
<dbReference type="eggNOG" id="ENOG502T0ZY">
    <property type="taxonomic scope" value="Eukaryota"/>
</dbReference>
<reference evidence="1 2" key="1">
    <citation type="journal article" date="2012" name="PLoS Pathog.">
        <title>Diverse lifestyles and strategies of plant pathogenesis encoded in the genomes of eighteen Dothideomycetes fungi.</title>
        <authorList>
            <person name="Ohm R.A."/>
            <person name="Feau N."/>
            <person name="Henrissat B."/>
            <person name="Schoch C.L."/>
            <person name="Horwitz B.A."/>
            <person name="Barry K.W."/>
            <person name="Condon B.J."/>
            <person name="Copeland A.C."/>
            <person name="Dhillon B."/>
            <person name="Glaser F."/>
            <person name="Hesse C.N."/>
            <person name="Kosti I."/>
            <person name="LaButti K."/>
            <person name="Lindquist E.A."/>
            <person name="Lucas S."/>
            <person name="Salamov A.A."/>
            <person name="Bradshaw R.E."/>
            <person name="Ciuffetti L."/>
            <person name="Hamelin R.C."/>
            <person name="Kema G.H.J."/>
            <person name="Lawrence C."/>
            <person name="Scott J.A."/>
            <person name="Spatafora J.W."/>
            <person name="Turgeon B.G."/>
            <person name="de Wit P.J.G.M."/>
            <person name="Zhong S."/>
            <person name="Goodwin S.B."/>
            <person name="Grigoriev I.V."/>
        </authorList>
    </citation>
    <scope>NUCLEOTIDE SEQUENCE [LARGE SCALE GENOMIC DNA]</scope>
    <source>
        <strain evidence="2">28A</strain>
    </source>
</reference>
<dbReference type="GeneID" id="19400338"/>
<protein>
    <submittedName>
        <fullName evidence="1">Uncharacterized protein</fullName>
    </submittedName>
</protein>